<evidence type="ECO:0000259" key="10">
    <source>
        <dbReference type="Pfam" id="PF01769"/>
    </source>
</evidence>
<evidence type="ECO:0000256" key="5">
    <source>
        <dbReference type="ARBA" id="ARBA00022842"/>
    </source>
</evidence>
<evidence type="ECO:0000256" key="3">
    <source>
        <dbReference type="ARBA" id="ARBA00022448"/>
    </source>
</evidence>
<evidence type="ECO:0000256" key="1">
    <source>
        <dbReference type="ARBA" id="ARBA00004141"/>
    </source>
</evidence>
<keyword evidence="6 9" id="KW-1133">Transmembrane helix</keyword>
<evidence type="ECO:0000256" key="6">
    <source>
        <dbReference type="ARBA" id="ARBA00022989"/>
    </source>
</evidence>
<keyword evidence="7" id="KW-0406">Ion transport</keyword>
<gene>
    <name evidence="11" type="ORF">EVEC_LOCUS6266</name>
</gene>
<keyword evidence="5" id="KW-0460">Magnesium</keyword>
<feature type="domain" description="SLC41A/MgtE integral membrane" evidence="10">
    <location>
        <begin position="49"/>
        <end position="181"/>
    </location>
</feature>
<protein>
    <submittedName>
        <fullName evidence="13">Divalent cation transporter</fullName>
    </submittedName>
</protein>
<sequence>MVESSYILFFQVLFPFTVGGLGMVMAGYVLDTVQRWDFFKQVPESFILVPALLGLKGNLEMTLASRLSTLANLGRMDSSTERWKVVTSNFALIQAQAIVVAFFASAFAMVLAWIPKGQVDWSHAALLCASSLATASGASLLLSCVMIGVILISRKTRINPDNVATPIAASLGDLTTLGVLTVFGSGFLRAHLTESWLNVCTIIVFLLAAPFFALMARRDEGAKDVLQNGWSPVIFSMLISSGGGFILKTAIKQFPKVAAFQPVINGVGGNLAAVQASRMGTFFHQNSTIGILPYDWSLSRFYGFRRAIFSSVLKHFQTGIHVSCSVTFLWFIFYEKFSLRCMIFALQVLLLLYICQWMVPLMWALSVDPDSAAIPYLTALGDLSGSFLLFVTFLSVSSLSKGNLL</sequence>
<feature type="transmembrane region" description="Helical" evidence="9">
    <location>
        <begin position="376"/>
        <end position="396"/>
    </location>
</feature>
<evidence type="ECO:0000256" key="8">
    <source>
        <dbReference type="ARBA" id="ARBA00023136"/>
    </source>
</evidence>
<feature type="transmembrane region" description="Helical" evidence="9">
    <location>
        <begin position="341"/>
        <end position="364"/>
    </location>
</feature>
<evidence type="ECO:0000256" key="9">
    <source>
        <dbReference type="SAM" id="Phobius"/>
    </source>
</evidence>
<organism evidence="13">
    <name type="scientific">Enterobius vermicularis</name>
    <name type="common">Human pinworm</name>
    <dbReference type="NCBI Taxonomy" id="51028"/>
    <lineage>
        <taxon>Eukaryota</taxon>
        <taxon>Metazoa</taxon>
        <taxon>Ecdysozoa</taxon>
        <taxon>Nematoda</taxon>
        <taxon>Chromadorea</taxon>
        <taxon>Rhabditida</taxon>
        <taxon>Spirurina</taxon>
        <taxon>Oxyuridomorpha</taxon>
        <taxon>Oxyuroidea</taxon>
        <taxon>Oxyuridae</taxon>
        <taxon>Enterobius</taxon>
    </lineage>
</organism>
<dbReference type="SUPFAM" id="SSF161093">
    <property type="entry name" value="MgtE membrane domain-like"/>
    <property type="match status" value="2"/>
</dbReference>
<keyword evidence="3" id="KW-0813">Transport</keyword>
<dbReference type="PANTHER" id="PTHR16228">
    <property type="entry name" value="DIVALENT CATION TRANSPORTER SOLUTE CARRIER FAMILY 41"/>
    <property type="match status" value="1"/>
</dbReference>
<keyword evidence="4 9" id="KW-0812">Transmembrane</keyword>
<dbReference type="GO" id="GO:0005886">
    <property type="term" value="C:plasma membrane"/>
    <property type="evidence" value="ECO:0007669"/>
    <property type="project" value="TreeGrafter"/>
</dbReference>
<accession>A0A0N4V8K7</accession>
<proteinExistence type="inferred from homology"/>
<dbReference type="OrthoDB" id="5791097at2759"/>
<comment type="subcellular location">
    <subcellularLocation>
        <location evidence="1">Membrane</location>
        <topology evidence="1">Multi-pass membrane protein</topology>
    </subcellularLocation>
</comment>
<feature type="transmembrane region" description="Helical" evidence="9">
    <location>
        <begin position="163"/>
        <end position="184"/>
    </location>
</feature>
<dbReference type="Proteomes" id="UP000274131">
    <property type="component" value="Unassembled WGS sequence"/>
</dbReference>
<evidence type="ECO:0000313" key="12">
    <source>
        <dbReference type="Proteomes" id="UP000274131"/>
    </source>
</evidence>
<evidence type="ECO:0000256" key="2">
    <source>
        <dbReference type="ARBA" id="ARBA00009749"/>
    </source>
</evidence>
<dbReference type="Pfam" id="PF01769">
    <property type="entry name" value="MgtE"/>
    <property type="match status" value="2"/>
</dbReference>
<dbReference type="AlphaFoldDB" id="A0A0N4V8K7"/>
<reference evidence="13" key="1">
    <citation type="submission" date="2017-02" db="UniProtKB">
        <authorList>
            <consortium name="WormBaseParasite"/>
        </authorList>
    </citation>
    <scope>IDENTIFICATION</scope>
</reference>
<dbReference type="InterPro" id="IPR036739">
    <property type="entry name" value="SLC41_membr_dom_sf"/>
</dbReference>
<evidence type="ECO:0000313" key="13">
    <source>
        <dbReference type="WBParaSite" id="EVEC_0000671801-mRNA-1"/>
    </source>
</evidence>
<dbReference type="Gene3D" id="1.10.357.20">
    <property type="entry name" value="SLC41 divalent cation transporters, integral membrane domain"/>
    <property type="match status" value="2"/>
</dbReference>
<dbReference type="WBParaSite" id="EVEC_0000671801-mRNA-1">
    <property type="protein sequence ID" value="EVEC_0000671801-mRNA-1"/>
    <property type="gene ID" value="EVEC_0000671801"/>
</dbReference>
<comment type="similarity">
    <text evidence="2">Belongs to the SLC41A transporter family.</text>
</comment>
<dbReference type="EMBL" id="UXUI01008448">
    <property type="protein sequence ID" value="VDD91515.1"/>
    <property type="molecule type" value="Genomic_DNA"/>
</dbReference>
<keyword evidence="8 9" id="KW-0472">Membrane</keyword>
<reference evidence="11 12" key="2">
    <citation type="submission" date="2018-10" db="EMBL/GenBank/DDBJ databases">
        <authorList>
            <consortium name="Pathogen Informatics"/>
        </authorList>
    </citation>
    <scope>NUCLEOTIDE SEQUENCE [LARGE SCALE GENOMIC DNA]</scope>
</reference>
<dbReference type="InterPro" id="IPR045349">
    <property type="entry name" value="SLC41A1-3"/>
</dbReference>
<dbReference type="GO" id="GO:0008324">
    <property type="term" value="F:monoatomic cation transmembrane transporter activity"/>
    <property type="evidence" value="ECO:0007669"/>
    <property type="project" value="InterPro"/>
</dbReference>
<evidence type="ECO:0000256" key="7">
    <source>
        <dbReference type="ARBA" id="ARBA00023065"/>
    </source>
</evidence>
<dbReference type="InterPro" id="IPR006667">
    <property type="entry name" value="SLC41_membr_dom"/>
</dbReference>
<dbReference type="PANTHER" id="PTHR16228:SF7">
    <property type="entry name" value="SLC41A_MGTE INTEGRAL MEMBRANE DOMAIN-CONTAINING PROTEIN"/>
    <property type="match status" value="1"/>
</dbReference>
<dbReference type="FunFam" id="1.10.357.20:FF:000001">
    <property type="entry name" value="Solute carrier family 41 member 2"/>
    <property type="match status" value="1"/>
</dbReference>
<feature type="transmembrane region" description="Helical" evidence="9">
    <location>
        <begin position="228"/>
        <end position="247"/>
    </location>
</feature>
<feature type="transmembrane region" description="Helical" evidence="9">
    <location>
        <begin position="316"/>
        <end position="334"/>
    </location>
</feature>
<evidence type="ECO:0000313" key="11">
    <source>
        <dbReference type="EMBL" id="VDD91515.1"/>
    </source>
</evidence>
<evidence type="ECO:0000256" key="4">
    <source>
        <dbReference type="ARBA" id="ARBA00022692"/>
    </source>
</evidence>
<feature type="domain" description="SLC41A/MgtE integral membrane" evidence="10">
    <location>
        <begin position="261"/>
        <end position="391"/>
    </location>
</feature>
<feature type="transmembrane region" description="Helical" evidence="9">
    <location>
        <begin position="6"/>
        <end position="30"/>
    </location>
</feature>
<name>A0A0N4V8K7_ENTVE</name>
<keyword evidence="12" id="KW-1185">Reference proteome</keyword>
<feature type="transmembrane region" description="Helical" evidence="9">
    <location>
        <begin position="121"/>
        <end position="151"/>
    </location>
</feature>
<feature type="transmembrane region" description="Helical" evidence="9">
    <location>
        <begin position="90"/>
        <end position="115"/>
    </location>
</feature>
<feature type="transmembrane region" description="Helical" evidence="9">
    <location>
        <begin position="196"/>
        <end position="216"/>
    </location>
</feature>